<evidence type="ECO:0000259" key="3">
    <source>
        <dbReference type="Pfam" id="PF14145"/>
    </source>
</evidence>
<dbReference type="AlphaFoldDB" id="A0A949JEP3"/>
<evidence type="ECO:0000256" key="2">
    <source>
        <dbReference type="SAM" id="Phobius"/>
    </source>
</evidence>
<reference evidence="4" key="1">
    <citation type="submission" date="2021-06" db="EMBL/GenBank/DDBJ databases">
        <title>Sequencing of actinobacteria type strains.</title>
        <authorList>
            <person name="Nguyen G.-S."/>
            <person name="Wentzel A."/>
        </authorList>
    </citation>
    <scope>NUCLEOTIDE SEQUENCE</scope>
    <source>
        <strain evidence="4">P38-E01</strain>
    </source>
</reference>
<dbReference type="InterPro" id="IPR025424">
    <property type="entry name" value="YrhK_domain"/>
</dbReference>
<evidence type="ECO:0000256" key="1">
    <source>
        <dbReference type="SAM" id="MobiDB-lite"/>
    </source>
</evidence>
<proteinExistence type="predicted"/>
<dbReference type="RefSeq" id="WP_211041814.1">
    <property type="nucleotide sequence ID" value="NZ_JAELVF020000001.1"/>
</dbReference>
<protein>
    <submittedName>
        <fullName evidence="4">YrhK family protein</fullName>
    </submittedName>
</protein>
<gene>
    <name evidence="4" type="ORF">JGS22_008100</name>
</gene>
<evidence type="ECO:0000313" key="5">
    <source>
        <dbReference type="Proteomes" id="UP000694501"/>
    </source>
</evidence>
<sequence>MTNGSDDAHPAGGGAGGNADPNAARRTGHTSGPLVVHIGREELVIAQRYAVASIANDVLIAVWFIIGSLLFFGSDTVTAGTWCFLAGSVELLIRPLLRLSRQLHLQRLRGGRPGTADSAQDF</sequence>
<keyword evidence="2" id="KW-0472">Membrane</keyword>
<accession>A0A949JEP3</accession>
<evidence type="ECO:0000313" key="4">
    <source>
        <dbReference type="EMBL" id="MBU7597583.1"/>
    </source>
</evidence>
<name>A0A949JEP3_9ACTN</name>
<feature type="region of interest" description="Disordered" evidence="1">
    <location>
        <begin position="1"/>
        <end position="30"/>
    </location>
</feature>
<dbReference type="Pfam" id="PF14145">
    <property type="entry name" value="YrhK"/>
    <property type="match status" value="1"/>
</dbReference>
<keyword evidence="2" id="KW-0812">Transmembrane</keyword>
<keyword evidence="2" id="KW-1133">Transmembrane helix</keyword>
<dbReference type="Proteomes" id="UP000694501">
    <property type="component" value="Unassembled WGS sequence"/>
</dbReference>
<feature type="transmembrane region" description="Helical" evidence="2">
    <location>
        <begin position="49"/>
        <end position="73"/>
    </location>
</feature>
<keyword evidence="5" id="KW-1185">Reference proteome</keyword>
<organism evidence="4 5">
    <name type="scientific">Streptomyces tardus</name>
    <dbReference type="NCBI Taxonomy" id="2780544"/>
    <lineage>
        <taxon>Bacteria</taxon>
        <taxon>Bacillati</taxon>
        <taxon>Actinomycetota</taxon>
        <taxon>Actinomycetes</taxon>
        <taxon>Kitasatosporales</taxon>
        <taxon>Streptomycetaceae</taxon>
        <taxon>Streptomyces</taxon>
    </lineage>
</organism>
<feature type="domain" description="YrhK" evidence="3">
    <location>
        <begin position="47"/>
        <end position="102"/>
    </location>
</feature>
<dbReference type="EMBL" id="JAELVF020000001">
    <property type="protein sequence ID" value="MBU7597583.1"/>
    <property type="molecule type" value="Genomic_DNA"/>
</dbReference>
<comment type="caution">
    <text evidence="4">The sequence shown here is derived from an EMBL/GenBank/DDBJ whole genome shotgun (WGS) entry which is preliminary data.</text>
</comment>